<dbReference type="PANTHER" id="PTHR11076">
    <property type="entry name" value="DNA REPAIR POLYMERASE UMUC / TRANSFERASE FAMILY MEMBER"/>
    <property type="match status" value="1"/>
</dbReference>
<dbReference type="SUPFAM" id="SSF56672">
    <property type="entry name" value="DNA/RNA polymerases"/>
    <property type="match status" value="1"/>
</dbReference>
<dbReference type="GO" id="GO:0042276">
    <property type="term" value="P:error-prone translesion synthesis"/>
    <property type="evidence" value="ECO:0007669"/>
    <property type="project" value="TreeGrafter"/>
</dbReference>
<evidence type="ECO:0000256" key="10">
    <source>
        <dbReference type="ARBA" id="ARBA00022842"/>
    </source>
</evidence>
<evidence type="ECO:0000256" key="4">
    <source>
        <dbReference type="ARBA" id="ARBA00022490"/>
    </source>
</evidence>
<proteinExistence type="inferred from homology"/>
<dbReference type="Gene3D" id="3.40.1170.60">
    <property type="match status" value="1"/>
</dbReference>
<dbReference type="InterPro" id="IPR043502">
    <property type="entry name" value="DNA/RNA_pol_sf"/>
</dbReference>
<evidence type="ECO:0000313" key="18">
    <source>
        <dbReference type="Proteomes" id="UP000510822"/>
    </source>
</evidence>
<dbReference type="Gene3D" id="3.30.70.270">
    <property type="match status" value="1"/>
</dbReference>
<feature type="active site" evidence="15">
    <location>
        <position position="104"/>
    </location>
</feature>
<keyword evidence="7 15" id="KW-0235">DNA replication</keyword>
<dbReference type="InterPro" id="IPR001126">
    <property type="entry name" value="UmuC"/>
</dbReference>
<dbReference type="Pfam" id="PF21999">
    <property type="entry name" value="IMS_HHH_1"/>
    <property type="match status" value="1"/>
</dbReference>
<dbReference type="NCBIfam" id="NF002677">
    <property type="entry name" value="PRK02406.1"/>
    <property type="match status" value="1"/>
</dbReference>
<keyword evidence="12 15" id="KW-0238">DNA-binding</keyword>
<evidence type="ECO:0000256" key="15">
    <source>
        <dbReference type="HAMAP-Rule" id="MF_01113"/>
    </source>
</evidence>
<dbReference type="EMBL" id="CP058952">
    <property type="protein sequence ID" value="QLI82053.1"/>
    <property type="molecule type" value="Genomic_DNA"/>
</dbReference>
<keyword evidence="10 15" id="KW-0460">Magnesium</keyword>
<keyword evidence="18" id="KW-1185">Reference proteome</keyword>
<reference evidence="17 18" key="1">
    <citation type="journal article" date="2016" name="Int. J. Syst. Evol. Microbiol.">
        <title>Chitinibacter fontanus sp. nov., isolated from a spring.</title>
        <authorList>
            <person name="Sheu S.Y."/>
            <person name="Li Y.S."/>
            <person name="Young C.C."/>
            <person name="Chen W.M."/>
        </authorList>
    </citation>
    <scope>NUCLEOTIDE SEQUENCE [LARGE SCALE GENOMIC DNA]</scope>
    <source>
        <strain evidence="17 18">STM-7</strain>
    </source>
</reference>
<keyword evidence="8 15" id="KW-0479">Metal-binding</keyword>
<name>A0A7D5VBC1_9NEIS</name>
<feature type="domain" description="UmuC" evidence="16">
    <location>
        <begin position="4"/>
        <end position="185"/>
    </location>
</feature>
<keyword evidence="5 15" id="KW-0808">Transferase</keyword>
<evidence type="ECO:0000313" key="17">
    <source>
        <dbReference type="EMBL" id="QLI82053.1"/>
    </source>
</evidence>
<comment type="function">
    <text evidence="15">Poorly processive, error-prone DNA polymerase involved in untargeted mutagenesis. Copies undamaged DNA at stalled replication forks, which arise in vivo from mismatched or misaligned primer ends. These misaligned primers can be extended by PolIV. Exhibits no 3'-5' exonuclease (proofreading) activity. May be involved in translesional synthesis, in conjunction with the beta clamp from PolIII.</text>
</comment>
<dbReference type="HAMAP" id="MF_01113">
    <property type="entry name" value="DNApol_IV"/>
    <property type="match status" value="1"/>
</dbReference>
<keyword evidence="13 15" id="KW-0234">DNA repair</keyword>
<dbReference type="AlphaFoldDB" id="A0A7D5VBC1"/>
<dbReference type="GO" id="GO:0000287">
    <property type="term" value="F:magnesium ion binding"/>
    <property type="evidence" value="ECO:0007669"/>
    <property type="project" value="UniProtKB-UniRule"/>
</dbReference>
<dbReference type="RefSeq" id="WP_180306143.1">
    <property type="nucleotide sequence ID" value="NZ_CP058952.1"/>
</dbReference>
<comment type="catalytic activity">
    <reaction evidence="14 15">
        <text>DNA(n) + a 2'-deoxyribonucleoside 5'-triphosphate = DNA(n+1) + diphosphate</text>
        <dbReference type="Rhea" id="RHEA:22508"/>
        <dbReference type="Rhea" id="RHEA-COMP:17339"/>
        <dbReference type="Rhea" id="RHEA-COMP:17340"/>
        <dbReference type="ChEBI" id="CHEBI:33019"/>
        <dbReference type="ChEBI" id="CHEBI:61560"/>
        <dbReference type="ChEBI" id="CHEBI:173112"/>
        <dbReference type="EC" id="2.7.7.7"/>
    </reaction>
</comment>
<gene>
    <name evidence="15 17" type="primary">dinB</name>
    <name evidence="17" type="ORF">HZU75_11230</name>
</gene>
<evidence type="ECO:0000256" key="1">
    <source>
        <dbReference type="ARBA" id="ARBA00004496"/>
    </source>
</evidence>
<dbReference type="CDD" id="cd03586">
    <property type="entry name" value="PolY_Pol_IV_kappa"/>
    <property type="match status" value="1"/>
</dbReference>
<protein>
    <recommendedName>
        <fullName evidence="15">DNA polymerase IV</fullName>
        <shortName evidence="15">Pol IV</shortName>
        <ecNumber evidence="15">2.7.7.7</ecNumber>
    </recommendedName>
</protein>
<evidence type="ECO:0000256" key="12">
    <source>
        <dbReference type="ARBA" id="ARBA00023125"/>
    </source>
</evidence>
<feature type="binding site" evidence="15">
    <location>
        <position position="103"/>
    </location>
    <ligand>
        <name>Mg(2+)</name>
        <dbReference type="ChEBI" id="CHEBI:18420"/>
    </ligand>
</feature>
<dbReference type="PROSITE" id="PS50173">
    <property type="entry name" value="UMUC"/>
    <property type="match status" value="1"/>
</dbReference>
<comment type="subunit">
    <text evidence="15">Monomer.</text>
</comment>
<evidence type="ECO:0000256" key="13">
    <source>
        <dbReference type="ARBA" id="ARBA00023204"/>
    </source>
</evidence>
<dbReference type="GO" id="GO:0003684">
    <property type="term" value="F:damaged DNA binding"/>
    <property type="evidence" value="ECO:0007669"/>
    <property type="project" value="InterPro"/>
</dbReference>
<evidence type="ECO:0000256" key="5">
    <source>
        <dbReference type="ARBA" id="ARBA00022679"/>
    </source>
</evidence>
<dbReference type="GO" id="GO:0006261">
    <property type="term" value="P:DNA-templated DNA replication"/>
    <property type="evidence" value="ECO:0007669"/>
    <property type="project" value="UniProtKB-UniRule"/>
</dbReference>
<feature type="site" description="Substrate discrimination" evidence="15">
    <location>
        <position position="13"/>
    </location>
</feature>
<evidence type="ECO:0000256" key="6">
    <source>
        <dbReference type="ARBA" id="ARBA00022695"/>
    </source>
</evidence>
<keyword evidence="11 15" id="KW-0239">DNA-directed DNA polymerase</keyword>
<dbReference type="GO" id="GO:0009432">
    <property type="term" value="P:SOS response"/>
    <property type="evidence" value="ECO:0007669"/>
    <property type="project" value="TreeGrafter"/>
</dbReference>
<dbReference type="EC" id="2.7.7.7" evidence="15"/>
<dbReference type="SUPFAM" id="SSF100879">
    <property type="entry name" value="Lesion bypass DNA polymerase (Y-family), little finger domain"/>
    <property type="match status" value="1"/>
</dbReference>
<dbReference type="Gene3D" id="1.10.150.20">
    <property type="entry name" value="5' to 3' exonuclease, C-terminal subdomain"/>
    <property type="match status" value="1"/>
</dbReference>
<dbReference type="InterPro" id="IPR017961">
    <property type="entry name" value="DNA_pol_Y-fam_little_finger"/>
</dbReference>
<keyword evidence="6 15" id="KW-0548">Nucleotidyltransferase</keyword>
<dbReference type="Proteomes" id="UP000510822">
    <property type="component" value="Chromosome"/>
</dbReference>
<evidence type="ECO:0000256" key="3">
    <source>
        <dbReference type="ARBA" id="ARBA00022457"/>
    </source>
</evidence>
<evidence type="ECO:0000259" key="16">
    <source>
        <dbReference type="PROSITE" id="PS50173"/>
    </source>
</evidence>
<dbReference type="GO" id="GO:0006281">
    <property type="term" value="P:DNA repair"/>
    <property type="evidence" value="ECO:0007669"/>
    <property type="project" value="UniProtKB-UniRule"/>
</dbReference>
<dbReference type="InterPro" id="IPR050116">
    <property type="entry name" value="DNA_polymerase-Y"/>
</dbReference>
<evidence type="ECO:0000256" key="9">
    <source>
        <dbReference type="ARBA" id="ARBA00022763"/>
    </source>
</evidence>
<evidence type="ECO:0000256" key="11">
    <source>
        <dbReference type="ARBA" id="ARBA00022932"/>
    </source>
</evidence>
<dbReference type="PANTHER" id="PTHR11076:SF33">
    <property type="entry name" value="DNA POLYMERASE KAPPA"/>
    <property type="match status" value="1"/>
</dbReference>
<dbReference type="InterPro" id="IPR036775">
    <property type="entry name" value="DNA_pol_Y-fam_lit_finger_sf"/>
</dbReference>
<feature type="binding site" evidence="15">
    <location>
        <position position="8"/>
    </location>
    <ligand>
        <name>Mg(2+)</name>
        <dbReference type="ChEBI" id="CHEBI:18420"/>
    </ligand>
</feature>
<evidence type="ECO:0000256" key="14">
    <source>
        <dbReference type="ARBA" id="ARBA00049244"/>
    </source>
</evidence>
<dbReference type="FunFam" id="3.40.1170.60:FF:000001">
    <property type="entry name" value="DNA polymerase IV"/>
    <property type="match status" value="1"/>
</dbReference>
<dbReference type="KEGG" id="cfon:HZU75_11230"/>
<dbReference type="Pfam" id="PF11799">
    <property type="entry name" value="IMS_C"/>
    <property type="match status" value="1"/>
</dbReference>
<dbReference type="InterPro" id="IPR022880">
    <property type="entry name" value="DNApol_IV"/>
</dbReference>
<comment type="cofactor">
    <cofactor evidence="15">
        <name>Mg(2+)</name>
        <dbReference type="ChEBI" id="CHEBI:18420"/>
    </cofactor>
    <text evidence="15">Binds 2 magnesium ions per subunit.</text>
</comment>
<dbReference type="GO" id="GO:0005829">
    <property type="term" value="C:cytosol"/>
    <property type="evidence" value="ECO:0007669"/>
    <property type="project" value="TreeGrafter"/>
</dbReference>
<dbReference type="GO" id="GO:0003887">
    <property type="term" value="F:DNA-directed DNA polymerase activity"/>
    <property type="evidence" value="ECO:0007669"/>
    <property type="project" value="UniProtKB-UniRule"/>
</dbReference>
<comment type="similarity">
    <text evidence="2 15">Belongs to the DNA polymerase type-Y family.</text>
</comment>
<evidence type="ECO:0000256" key="7">
    <source>
        <dbReference type="ARBA" id="ARBA00022705"/>
    </source>
</evidence>
<accession>A0A7D5VBC1</accession>
<evidence type="ECO:0000256" key="8">
    <source>
        <dbReference type="ARBA" id="ARBA00022723"/>
    </source>
</evidence>
<dbReference type="InterPro" id="IPR043128">
    <property type="entry name" value="Rev_trsase/Diguanyl_cyclase"/>
</dbReference>
<comment type="subcellular location">
    <subcellularLocation>
        <location evidence="1 15">Cytoplasm</location>
    </subcellularLocation>
</comment>
<keyword evidence="3 15" id="KW-0515">Mutator protein</keyword>
<dbReference type="InterPro" id="IPR053848">
    <property type="entry name" value="IMS_HHH_1"/>
</dbReference>
<sequence length="352" mass="39298">MRKIIHIDCDCFYAAVEMRDRPELRDVPIAIGGAPDQRGVISTCNYPARKFGIHSAMPTKWALRQCPNLVLLPHSFERYRDASRRVHAIFADYTERIEPLSLDEAYLDVTDLPHCHGSATLMAQEIRARIEAEVGITASAGIAPNKLLAKIASDWRKPNGQFVITPDEVAAFMPSLPVGKLWGIGKVTAGKLAKLGLNTCGDVQAWSHADLLRVLGRLGESLYWQSRGVDERPVARSEKRKSLSVEHTYNQDLPDLAACMAKLPSLYADFAQRQSRSQQDTPHKAFVKIKFHDFTQTTMECICPSPEPAIFETLLSQAWQRGAKPVRLLGVGVRFADRPKRLMGETLPLWAS</sequence>
<evidence type="ECO:0000256" key="2">
    <source>
        <dbReference type="ARBA" id="ARBA00010945"/>
    </source>
</evidence>
<keyword evidence="9 15" id="KW-0227">DNA damage</keyword>
<organism evidence="17 18">
    <name type="scientific">Chitinibacter fontanus</name>
    <dbReference type="NCBI Taxonomy" id="1737446"/>
    <lineage>
        <taxon>Bacteria</taxon>
        <taxon>Pseudomonadati</taxon>
        <taxon>Pseudomonadota</taxon>
        <taxon>Betaproteobacteria</taxon>
        <taxon>Neisseriales</taxon>
        <taxon>Chitinibacteraceae</taxon>
        <taxon>Chitinibacter</taxon>
    </lineage>
</organism>
<keyword evidence="4 15" id="KW-0963">Cytoplasm</keyword>
<dbReference type="Pfam" id="PF00817">
    <property type="entry name" value="IMS"/>
    <property type="match status" value="1"/>
</dbReference>
<dbReference type="Gene3D" id="3.30.1490.100">
    <property type="entry name" value="DNA polymerase, Y-family, little finger domain"/>
    <property type="match status" value="1"/>
</dbReference>